<dbReference type="EMBL" id="JAAXMD010000069">
    <property type="protein sequence ID" value="NKQ24806.1"/>
    <property type="molecule type" value="Genomic_DNA"/>
</dbReference>
<sequence length="211" mass="22327">MRAVRGNGRSALAAVAAAGAALTVVGVLPATAATAATDGTTTRAAGTAAAAGDNYTYLSFKKNSSNPSNSRLSLVYVQWNGDRVHSFTVASWRAGSGNGSRNSCARNAGWLPNGTYTIRAFYNHHNGGARGVNGISWLLNDTRCSNGTPRTALFIHSEMLPSGAQGRSEPYRWDGNSDYKSAGCIKLKPSDIRQLKGYRANFPHPTKLYVG</sequence>
<gene>
    <name evidence="4" type="ORF">E4U92_25705</name>
    <name evidence="3" type="ORF">HF200_10180</name>
</gene>
<dbReference type="AlphaFoldDB" id="A0A4V6AXA0"/>
<keyword evidence="6" id="KW-1185">Reference proteome</keyword>
<evidence type="ECO:0000259" key="2">
    <source>
        <dbReference type="Pfam" id="PF03734"/>
    </source>
</evidence>
<name>A0A4V6AXA0_STRGB</name>
<evidence type="ECO:0000313" key="4">
    <source>
        <dbReference type="EMBL" id="TKT06683.1"/>
    </source>
</evidence>
<proteinExistence type="predicted"/>
<reference evidence="3 6" key="2">
    <citation type="submission" date="2020-04" db="EMBL/GenBank/DDBJ databases">
        <title>Genome sequence of Streptomyces galbus strain I339.</title>
        <authorList>
            <person name="Silva E.A.N."/>
            <person name="Merces M."/>
            <person name="Castelo Branco A.P.O.T."/>
            <person name="Vasconcelos P.C."/>
            <person name="Costa N.P."/>
            <person name="Marinho G.C.S."/>
            <person name="Oliveira C.J.B."/>
            <person name="Araujo D."/>
            <person name="Rodrigues Junior V.S."/>
            <person name="Almeida R."/>
            <person name="Silva Filho U.R."/>
            <person name="Andrade A.S.A."/>
            <person name="Cibulski S.P."/>
        </authorList>
    </citation>
    <scope>NUCLEOTIDE SEQUENCE [LARGE SCALE GENOMIC DNA]</scope>
    <source>
        <strain evidence="3 6">I339</strain>
    </source>
</reference>
<comment type="caution">
    <text evidence="4">The sequence shown here is derived from an EMBL/GenBank/DDBJ whole genome shotgun (WGS) entry which is preliminary data.</text>
</comment>
<evidence type="ECO:0000313" key="3">
    <source>
        <dbReference type="EMBL" id="NKQ24806.1"/>
    </source>
</evidence>
<evidence type="ECO:0000256" key="1">
    <source>
        <dbReference type="SAM" id="SignalP"/>
    </source>
</evidence>
<evidence type="ECO:0000313" key="5">
    <source>
        <dbReference type="Proteomes" id="UP000308632"/>
    </source>
</evidence>
<organism evidence="4 5">
    <name type="scientific">Streptomyces galbus</name>
    <dbReference type="NCBI Taxonomy" id="33898"/>
    <lineage>
        <taxon>Bacteria</taxon>
        <taxon>Bacillati</taxon>
        <taxon>Actinomycetota</taxon>
        <taxon>Actinomycetes</taxon>
        <taxon>Kitasatosporales</taxon>
        <taxon>Streptomycetaceae</taxon>
        <taxon>Streptomyces</taxon>
    </lineage>
</organism>
<dbReference type="InterPro" id="IPR005490">
    <property type="entry name" value="LD_TPept_cat_dom"/>
</dbReference>
<dbReference type="GO" id="GO:0016740">
    <property type="term" value="F:transferase activity"/>
    <property type="evidence" value="ECO:0007669"/>
    <property type="project" value="InterPro"/>
</dbReference>
<feature type="chain" id="PRO_5039717718" evidence="1">
    <location>
        <begin position="33"/>
        <end position="211"/>
    </location>
</feature>
<dbReference type="RefSeq" id="WP_137302846.1">
    <property type="nucleotide sequence ID" value="NZ_BMVD01000014.1"/>
</dbReference>
<feature type="signal peptide" evidence="1">
    <location>
        <begin position="1"/>
        <end position="32"/>
    </location>
</feature>
<dbReference type="Proteomes" id="UP000308632">
    <property type="component" value="Unassembled WGS sequence"/>
</dbReference>
<accession>A0A4V6AXA0</accession>
<dbReference type="Pfam" id="PF03734">
    <property type="entry name" value="YkuD"/>
    <property type="match status" value="1"/>
</dbReference>
<keyword evidence="1" id="KW-0732">Signal</keyword>
<dbReference type="Proteomes" id="UP000744032">
    <property type="component" value="Unassembled WGS sequence"/>
</dbReference>
<dbReference type="EMBL" id="SZPR01000020">
    <property type="protein sequence ID" value="TKT06683.1"/>
    <property type="molecule type" value="Genomic_DNA"/>
</dbReference>
<feature type="domain" description="L,D-TPase catalytic" evidence="2">
    <location>
        <begin position="83"/>
        <end position="195"/>
    </location>
</feature>
<reference evidence="4 5" key="1">
    <citation type="submission" date="2019-04" db="EMBL/GenBank/DDBJ databases">
        <title>Streptomyces lasaliensis sp.nov., an Actinomycete isolated from soil which produces the polyether antibiotic lasalocid.</title>
        <authorList>
            <person name="Erwin G."/>
            <person name="Haber C."/>
        </authorList>
    </citation>
    <scope>NUCLEOTIDE SEQUENCE [LARGE SCALE GENOMIC DNA]</scope>
    <source>
        <strain evidence="4 5">DSM 40089</strain>
    </source>
</reference>
<evidence type="ECO:0000313" key="6">
    <source>
        <dbReference type="Proteomes" id="UP000744032"/>
    </source>
</evidence>
<protein>
    <submittedName>
        <fullName evidence="4">Murein L,D-transpeptidase</fullName>
    </submittedName>
</protein>